<dbReference type="InterPro" id="IPR051623">
    <property type="entry name" value="FTCD"/>
</dbReference>
<dbReference type="InterPro" id="IPR037070">
    <property type="entry name" value="Formiminotransferase_C_sf"/>
</dbReference>
<dbReference type="GO" id="GO:0005737">
    <property type="term" value="C:cytoplasm"/>
    <property type="evidence" value="ECO:0007669"/>
    <property type="project" value="UniProtKB-SubCell"/>
</dbReference>
<name>A0A7W8EBR9_9BACT</name>
<dbReference type="UniPathway" id="UPA00379">
    <property type="reaction ID" value="UER00555"/>
</dbReference>
<reference evidence="10 11" key="1">
    <citation type="submission" date="2020-08" db="EMBL/GenBank/DDBJ databases">
        <title>Genomic Encyclopedia of Type Strains, Phase IV (KMG-V): Genome sequencing to study the core and pangenomes of soil and plant-associated prokaryotes.</title>
        <authorList>
            <person name="Whitman W."/>
        </authorList>
    </citation>
    <scope>NUCLEOTIDE SEQUENCE [LARGE SCALE GENOMIC DNA]</scope>
    <source>
        <strain evidence="10 11">X5P3</strain>
    </source>
</reference>
<keyword evidence="5 10" id="KW-0808">Transferase</keyword>
<evidence type="ECO:0000256" key="1">
    <source>
        <dbReference type="ARBA" id="ARBA00004496"/>
    </source>
</evidence>
<protein>
    <recommendedName>
        <fullName evidence="3">glutamate formimidoyltransferase</fullName>
        <ecNumber evidence="3">2.1.2.5</ecNumber>
    </recommendedName>
</protein>
<dbReference type="EMBL" id="JACHIO010000023">
    <property type="protein sequence ID" value="MBB5066107.1"/>
    <property type="molecule type" value="Genomic_DNA"/>
</dbReference>
<dbReference type="InterPro" id="IPR022384">
    <property type="entry name" value="FormiminoTrfase_cat_dom_sf"/>
</dbReference>
<proteinExistence type="predicted"/>
<dbReference type="EC" id="2.1.2.5" evidence="3"/>
<feature type="domain" description="Formiminotransferase C-terminal subdomain" evidence="8">
    <location>
        <begin position="203"/>
        <end position="316"/>
    </location>
</feature>
<dbReference type="NCBIfam" id="TIGR02024">
    <property type="entry name" value="FtcD"/>
    <property type="match status" value="1"/>
</dbReference>
<dbReference type="PANTHER" id="PTHR12234">
    <property type="entry name" value="FORMIMINOTRANSFERASE-CYCLODEAMINASE"/>
    <property type="match status" value="1"/>
</dbReference>
<dbReference type="GO" id="GO:0030409">
    <property type="term" value="F:glutamate formimidoyltransferase activity"/>
    <property type="evidence" value="ECO:0007669"/>
    <property type="project" value="UniProtKB-EC"/>
</dbReference>
<feature type="domain" description="Formiminotransferase N-terminal subdomain" evidence="9">
    <location>
        <begin position="25"/>
        <end position="202"/>
    </location>
</feature>
<dbReference type="Pfam" id="PF07837">
    <property type="entry name" value="FTCD_N"/>
    <property type="match status" value="1"/>
</dbReference>
<evidence type="ECO:0000256" key="7">
    <source>
        <dbReference type="ARBA" id="ARBA00022954"/>
    </source>
</evidence>
<dbReference type="GO" id="GO:0019557">
    <property type="term" value="P:L-histidine catabolic process to glutamate and formate"/>
    <property type="evidence" value="ECO:0007669"/>
    <property type="project" value="UniProtKB-UniPathway"/>
</dbReference>
<dbReference type="GO" id="GO:0019556">
    <property type="term" value="P:L-histidine catabolic process to glutamate and formamide"/>
    <property type="evidence" value="ECO:0007669"/>
    <property type="project" value="UniProtKB-UniPathway"/>
</dbReference>
<accession>A0A7W8EBR9</accession>
<comment type="pathway">
    <text evidence="2">Amino-acid degradation; L-histidine degradation into L-glutamate; L-glutamate from N-formimidoyl-L-glutamate (transferase route): step 1/1.</text>
</comment>
<evidence type="ECO:0000256" key="5">
    <source>
        <dbReference type="ARBA" id="ARBA00022679"/>
    </source>
</evidence>
<comment type="caution">
    <text evidence="10">The sequence shown here is derived from an EMBL/GenBank/DDBJ whole genome shotgun (WGS) entry which is preliminary data.</text>
</comment>
<dbReference type="InterPro" id="IPR012886">
    <property type="entry name" value="Formiminotransferase_N"/>
</dbReference>
<evidence type="ECO:0000256" key="2">
    <source>
        <dbReference type="ARBA" id="ARBA00005082"/>
    </source>
</evidence>
<dbReference type="InterPro" id="IPR004227">
    <property type="entry name" value="Formiminotransferase_cat"/>
</dbReference>
<dbReference type="Gene3D" id="3.30.70.670">
    <property type="entry name" value="Formiminotransferase, C-terminal subdomain"/>
    <property type="match status" value="1"/>
</dbReference>
<dbReference type="RefSeq" id="WP_260331248.1">
    <property type="nucleotide sequence ID" value="NZ_JACHIO010000023.1"/>
</dbReference>
<evidence type="ECO:0000256" key="3">
    <source>
        <dbReference type="ARBA" id="ARBA00012252"/>
    </source>
</evidence>
<dbReference type="InterPro" id="IPR037064">
    <property type="entry name" value="Formiminotransferase_N_sf"/>
</dbReference>
<dbReference type="Gene3D" id="3.30.990.10">
    <property type="entry name" value="Formiminotransferase, N-terminal subdomain"/>
    <property type="match status" value="1"/>
</dbReference>
<dbReference type="Proteomes" id="UP000584867">
    <property type="component" value="Unassembled WGS sequence"/>
</dbReference>
<dbReference type="SUPFAM" id="SSF55116">
    <property type="entry name" value="Formiminotransferase domain of formiminotransferase-cyclodeaminase"/>
    <property type="match status" value="2"/>
</dbReference>
<evidence type="ECO:0000313" key="11">
    <source>
        <dbReference type="Proteomes" id="UP000584867"/>
    </source>
</evidence>
<dbReference type="SMART" id="SM01222">
    <property type="entry name" value="FTCD_N"/>
    <property type="match status" value="1"/>
</dbReference>
<evidence type="ECO:0000256" key="6">
    <source>
        <dbReference type="ARBA" id="ARBA00022808"/>
    </source>
</evidence>
<dbReference type="AlphaFoldDB" id="A0A7W8EBR9"/>
<keyword evidence="4" id="KW-0963">Cytoplasm</keyword>
<keyword evidence="6" id="KW-0369">Histidine metabolism</keyword>
<dbReference type="SMART" id="SM01221">
    <property type="entry name" value="FTCD"/>
    <property type="match status" value="1"/>
</dbReference>
<dbReference type="Pfam" id="PF02971">
    <property type="entry name" value="FTCD"/>
    <property type="match status" value="1"/>
</dbReference>
<evidence type="ECO:0000313" key="10">
    <source>
        <dbReference type="EMBL" id="MBB5066107.1"/>
    </source>
</evidence>
<sequence>MTTRKAKDELTDEKHSNGEASTVPQIIECVPNFSEGLDAGTLEAIIRAMRVDGVHLLDWSRDADHNRSVVTIAGSPEAVVEAAVRGVGKAAQLIDLTQQTGVHPRIGAADVVPFVPVSGLSLVQCVMLARQAGMAIWRRFGVPVYFYEAAAARPDRVNLEDVRRGQFEGLLRESVKDATRRPDIGGPELHSTAGASAVGARKFLIAYNIYLQQPDVSLARAIAREIRASNGGLFGVKAMGVMANGRAQVSMNITDFQRTPMTKVHATVEEVAKRHGAEIGEGEVIGLIPEEAYEPNAEWVRQTINFDPERKVLERRLKQPLDWP</sequence>
<dbReference type="InterPro" id="IPR013802">
    <property type="entry name" value="Formiminotransferase_C"/>
</dbReference>
<dbReference type="PANTHER" id="PTHR12234:SF8">
    <property type="entry name" value="FORMIMINOTRANSFERASE-CYCLODEAMINASE"/>
    <property type="match status" value="1"/>
</dbReference>
<organism evidence="10 11">
    <name type="scientific">Granulicella mallensis</name>
    <dbReference type="NCBI Taxonomy" id="940614"/>
    <lineage>
        <taxon>Bacteria</taxon>
        <taxon>Pseudomonadati</taxon>
        <taxon>Acidobacteriota</taxon>
        <taxon>Terriglobia</taxon>
        <taxon>Terriglobales</taxon>
        <taxon>Acidobacteriaceae</taxon>
        <taxon>Granulicella</taxon>
    </lineage>
</organism>
<comment type="subcellular location">
    <subcellularLocation>
        <location evidence="1">Cytoplasm</location>
    </subcellularLocation>
</comment>
<gene>
    <name evidence="10" type="ORF">HDF15_004479</name>
</gene>
<evidence type="ECO:0000256" key="4">
    <source>
        <dbReference type="ARBA" id="ARBA00022490"/>
    </source>
</evidence>
<keyword evidence="7" id="KW-0290">Folate-binding</keyword>
<evidence type="ECO:0000259" key="9">
    <source>
        <dbReference type="SMART" id="SM01222"/>
    </source>
</evidence>
<evidence type="ECO:0000259" key="8">
    <source>
        <dbReference type="SMART" id="SM01221"/>
    </source>
</evidence>
<dbReference type="GO" id="GO:0005542">
    <property type="term" value="F:folic acid binding"/>
    <property type="evidence" value="ECO:0007669"/>
    <property type="project" value="UniProtKB-KW"/>
</dbReference>